<evidence type="ECO:0000313" key="2">
    <source>
        <dbReference type="EMBL" id="MBG6102091.1"/>
    </source>
</evidence>
<evidence type="ECO:0000313" key="3">
    <source>
        <dbReference type="Proteomes" id="UP000631791"/>
    </source>
</evidence>
<dbReference type="RefSeq" id="WP_196920908.1">
    <property type="nucleotide sequence ID" value="NZ_JADOTY010000001.1"/>
</dbReference>
<dbReference type="EMBL" id="JADOTY010000001">
    <property type="protein sequence ID" value="MBG6102091.1"/>
    <property type="molecule type" value="Genomic_DNA"/>
</dbReference>
<comment type="caution">
    <text evidence="2">The sequence shown here is derived from an EMBL/GenBank/DDBJ whole genome shotgun (WGS) entry which is preliminary data.</text>
</comment>
<dbReference type="Proteomes" id="UP000631791">
    <property type="component" value="Unassembled WGS sequence"/>
</dbReference>
<keyword evidence="3" id="KW-1185">Reference proteome</keyword>
<protein>
    <submittedName>
        <fullName evidence="2">Uncharacterized protein</fullName>
    </submittedName>
</protein>
<accession>A0ABS0K0Y7</accession>
<proteinExistence type="predicted"/>
<organism evidence="2 3">
    <name type="scientific">Micromonospora vinacea</name>
    <dbReference type="NCBI Taxonomy" id="709878"/>
    <lineage>
        <taxon>Bacteria</taxon>
        <taxon>Bacillati</taxon>
        <taxon>Actinomycetota</taxon>
        <taxon>Actinomycetes</taxon>
        <taxon>Micromonosporales</taxon>
        <taxon>Micromonosporaceae</taxon>
        <taxon>Micromonospora</taxon>
    </lineage>
</organism>
<gene>
    <name evidence="2" type="ORF">IW249_002505</name>
</gene>
<evidence type="ECO:0000256" key="1">
    <source>
        <dbReference type="SAM" id="MobiDB-lite"/>
    </source>
</evidence>
<name>A0ABS0K0Y7_9ACTN</name>
<sequence>MLDERQIGDLMLTEIESAERPSAVLDVERAMSTARRQRRLAQGAGAALLAVALTVGGLTVPDLLTPDRPPAPTPLGAAPVDGQTGLPVALTTVDPQRVYVRFGWLPDGMRDLQYQAGLLLSGQGVHLGASNGRTDDQRQFVTVSLLPKGVEPSAPQRNSGEPAVAGDSERGPRLNGGDSVFASYSGAEKPEAILCWQYAPDGWAQVRVFGTGSDVRKTATQVARSLRFGTDTIPMPATVAGVPAGLRLITVNVHESLDEPNYWDAGWTWTQEPATADPGRQRARTLAVVVARYRNVTDPTDRAFVDPNTTLDGHPARFTEGDGNESLTVYDVNGANVSIDDSALLPTGGTRALFPMVTLVAEPAAWHTHLHR</sequence>
<feature type="region of interest" description="Disordered" evidence="1">
    <location>
        <begin position="148"/>
        <end position="177"/>
    </location>
</feature>
<reference evidence="2 3" key="1">
    <citation type="submission" date="2020-11" db="EMBL/GenBank/DDBJ databases">
        <title>Sequencing the genomes of 1000 actinobacteria strains.</title>
        <authorList>
            <person name="Klenk H.-P."/>
        </authorList>
    </citation>
    <scope>NUCLEOTIDE SEQUENCE [LARGE SCALE GENOMIC DNA]</scope>
    <source>
        <strain evidence="2 3">DSM 101695</strain>
    </source>
</reference>